<dbReference type="Gene3D" id="3.90.180.10">
    <property type="entry name" value="Medium-chain alcohol dehydrogenases, catalytic domain"/>
    <property type="match status" value="1"/>
</dbReference>
<feature type="compositionally biased region" description="Basic and acidic residues" evidence="3">
    <location>
        <begin position="26"/>
        <end position="39"/>
    </location>
</feature>
<dbReference type="InterPro" id="IPR052100">
    <property type="entry name" value="SV-ATPase_mito-regulator"/>
</dbReference>
<evidence type="ECO:0000256" key="3">
    <source>
        <dbReference type="SAM" id="MobiDB-lite"/>
    </source>
</evidence>
<keyword evidence="2" id="KW-0560">Oxidoreductase</keyword>
<dbReference type="GO" id="GO:0008270">
    <property type="term" value="F:zinc ion binding"/>
    <property type="evidence" value="ECO:0007669"/>
    <property type="project" value="InterPro"/>
</dbReference>
<dbReference type="Gene3D" id="3.40.50.720">
    <property type="entry name" value="NAD(P)-binding Rossmann-like Domain"/>
    <property type="match status" value="1"/>
</dbReference>
<feature type="domain" description="Enoyl reductase (ER)" evidence="4">
    <location>
        <begin position="55"/>
        <end position="409"/>
    </location>
</feature>
<dbReference type="Proteomes" id="UP000728185">
    <property type="component" value="Unassembled WGS sequence"/>
</dbReference>
<keyword evidence="6" id="KW-1185">Reference proteome</keyword>
<gene>
    <name evidence="5" type="ORF">FBUS_05150</name>
</gene>
<dbReference type="SMART" id="SM00829">
    <property type="entry name" value="PKS_ER"/>
    <property type="match status" value="1"/>
</dbReference>
<dbReference type="EMBL" id="LUCM01000282">
    <property type="protein sequence ID" value="KAA0200801.1"/>
    <property type="molecule type" value="Genomic_DNA"/>
</dbReference>
<dbReference type="GO" id="GO:0016491">
    <property type="term" value="F:oxidoreductase activity"/>
    <property type="evidence" value="ECO:0007669"/>
    <property type="project" value="UniProtKB-KW"/>
</dbReference>
<evidence type="ECO:0000313" key="6">
    <source>
        <dbReference type="Proteomes" id="UP000728185"/>
    </source>
</evidence>
<dbReference type="Pfam" id="PF08240">
    <property type="entry name" value="ADH_N"/>
    <property type="match status" value="1"/>
</dbReference>
<dbReference type="CDD" id="cd08275">
    <property type="entry name" value="MDR3"/>
    <property type="match status" value="1"/>
</dbReference>
<dbReference type="PANTHER" id="PTHR44054">
    <property type="entry name" value="SYNAPTIC VESICLE MEMBRANE PROTEIN VAT-1 HOMOLOG-LIKE"/>
    <property type="match status" value="1"/>
</dbReference>
<feature type="region of interest" description="Disordered" evidence="3">
    <location>
        <begin position="1"/>
        <end position="46"/>
    </location>
</feature>
<evidence type="ECO:0000256" key="2">
    <source>
        <dbReference type="ARBA" id="ARBA00023002"/>
    </source>
</evidence>
<dbReference type="InterPro" id="IPR020843">
    <property type="entry name" value="ER"/>
</dbReference>
<dbReference type="SUPFAM" id="SSF51735">
    <property type="entry name" value="NAD(P)-binding Rossmann-fold domains"/>
    <property type="match status" value="1"/>
</dbReference>
<reference evidence="5" key="1">
    <citation type="submission" date="2019-05" db="EMBL/GenBank/DDBJ databases">
        <title>Annotation for the trematode Fasciolopsis buski.</title>
        <authorList>
            <person name="Choi Y.-J."/>
        </authorList>
    </citation>
    <scope>NUCLEOTIDE SEQUENCE</scope>
    <source>
        <strain evidence="5">HT</strain>
        <tissue evidence="5">Whole worm</tissue>
    </source>
</reference>
<dbReference type="InterPro" id="IPR011032">
    <property type="entry name" value="GroES-like_sf"/>
</dbReference>
<evidence type="ECO:0000313" key="5">
    <source>
        <dbReference type="EMBL" id="KAA0200801.1"/>
    </source>
</evidence>
<comment type="caution">
    <text evidence="5">The sequence shown here is derived from an EMBL/GenBank/DDBJ whole genome shotgun (WGS) entry which is preliminary data.</text>
</comment>
<accession>A0A8E0S6S1</accession>
<dbReference type="InterPro" id="IPR013154">
    <property type="entry name" value="ADH-like_N"/>
</dbReference>
<comment type="similarity">
    <text evidence="1">Belongs to the zinc-containing alcohol dehydrogenase family. Quinone oxidoreductase subfamily.</text>
</comment>
<dbReference type="Pfam" id="PF13602">
    <property type="entry name" value="ADH_zinc_N_2"/>
    <property type="match status" value="1"/>
</dbReference>
<dbReference type="OrthoDB" id="203908at2759"/>
<evidence type="ECO:0000259" key="4">
    <source>
        <dbReference type="SMART" id="SM00829"/>
    </source>
</evidence>
<organism evidence="5 6">
    <name type="scientific">Fasciolopsis buskii</name>
    <dbReference type="NCBI Taxonomy" id="27845"/>
    <lineage>
        <taxon>Eukaryota</taxon>
        <taxon>Metazoa</taxon>
        <taxon>Spiralia</taxon>
        <taxon>Lophotrochozoa</taxon>
        <taxon>Platyhelminthes</taxon>
        <taxon>Trematoda</taxon>
        <taxon>Digenea</taxon>
        <taxon>Plagiorchiida</taxon>
        <taxon>Echinostomata</taxon>
        <taxon>Echinostomatoidea</taxon>
        <taxon>Fasciolidae</taxon>
        <taxon>Fasciolopsis</taxon>
    </lineage>
</organism>
<proteinExistence type="inferred from homology"/>
<dbReference type="SUPFAM" id="SSF50129">
    <property type="entry name" value="GroES-like"/>
    <property type="match status" value="1"/>
</dbReference>
<dbReference type="PROSITE" id="PS01162">
    <property type="entry name" value="QOR_ZETA_CRYSTAL"/>
    <property type="match status" value="1"/>
</dbReference>
<dbReference type="InterPro" id="IPR002364">
    <property type="entry name" value="Quin_OxRdtase/zeta-crystal_CS"/>
</dbReference>
<name>A0A8E0S6S1_9TREM</name>
<protein>
    <submittedName>
        <fullName evidence="5">Synaptic vesicle membrane protein VAT 1</fullName>
    </submittedName>
</protein>
<evidence type="ECO:0000256" key="1">
    <source>
        <dbReference type="ARBA" id="ARBA00010371"/>
    </source>
</evidence>
<dbReference type="AlphaFoldDB" id="A0A8E0S6S1"/>
<dbReference type="PANTHER" id="PTHR44054:SF2">
    <property type="entry name" value="SYNAPTIC VESICLE MEMBRANE PROTEIN VAT-1 HOMOLOG-LIKE"/>
    <property type="match status" value="1"/>
</dbReference>
<sequence length="458" mass="50588">MAENEKQSTEPAGSETKPAGSSEAASELKKKGTAEEAPEKPTVPQYRSIVLGTFGSSKHLRIELTDQKKPERNEIEVEVESCGVNFLDIMVRQGLVDHPTKPPFIMGSECAGKVVAIGEDVKQYKVGDPVVVLLENGAWAERLYLPVVEATAGEEGTVTTSGHAQGEETVCILPWPKGLSAAKASVLAFAYLPAYFLLHHLANVQPGDVILVHSAGGGVGTAIGQLVKQIPNVKLIGTASKRKHEALAGLYDVLYTPDEDKVLTIKKLHPEGISVILDCLSGEEISKSYSLLKPLGKYILYGMSNLVTGDRRNFLSLAKYWFHVDRISPIRLHEDNHMLGGFSLKSLLFPRASGQARQSDLVHGVWAKLIKLVEEKKIDPLVDSEWSFEEVKEAMMRLHERKNVGKVVLLPKAKPKVNVSCILTKLFSPNCAWQKIFFRNLVHQILFFVLRERRAKMK</sequence>
<dbReference type="InterPro" id="IPR036291">
    <property type="entry name" value="NAD(P)-bd_dom_sf"/>
</dbReference>